<keyword evidence="2" id="KW-1185">Reference proteome</keyword>
<dbReference type="PANTHER" id="PTHR31973">
    <property type="entry name" value="POLYPROTEIN, PUTATIVE-RELATED"/>
    <property type="match status" value="1"/>
</dbReference>
<sequence>MLQKYSIEVGFLYKFIKNTTERVNARCKMHEVNGCMWHVHTRIEKGNDYFYITRLNKIHSCGAAVRTSKNSRMSSKLVLTLIREKIYDRPLTRPADVVFNFKKDYGLDITYHHVWWGVERARNDIFGNQSLSFDMLRWYKEQVMRTNLGSFVEIDYDTNSRRFKRVIVAFSACIHGFNHCRPMLFLDRTFLKARYKGNLFAATAKDENQGFVC</sequence>
<proteinExistence type="predicted"/>
<organism evidence="1 2">
    <name type="scientific">Liquidambar formosana</name>
    <name type="common">Formosan gum</name>
    <dbReference type="NCBI Taxonomy" id="63359"/>
    <lineage>
        <taxon>Eukaryota</taxon>
        <taxon>Viridiplantae</taxon>
        <taxon>Streptophyta</taxon>
        <taxon>Embryophyta</taxon>
        <taxon>Tracheophyta</taxon>
        <taxon>Spermatophyta</taxon>
        <taxon>Magnoliopsida</taxon>
        <taxon>eudicotyledons</taxon>
        <taxon>Gunneridae</taxon>
        <taxon>Pentapetalae</taxon>
        <taxon>Saxifragales</taxon>
        <taxon>Altingiaceae</taxon>
        <taxon>Liquidambar</taxon>
    </lineage>
</organism>
<dbReference type="AlphaFoldDB" id="A0AAP0RUX5"/>
<dbReference type="Proteomes" id="UP001415857">
    <property type="component" value="Unassembled WGS sequence"/>
</dbReference>
<dbReference type="EMBL" id="JBBPBK010000005">
    <property type="protein sequence ID" value="KAK9284534.1"/>
    <property type="molecule type" value="Genomic_DNA"/>
</dbReference>
<protein>
    <recommendedName>
        <fullName evidence="3">Transposase MuDR plant domain-containing protein</fullName>
    </recommendedName>
</protein>
<dbReference type="PANTHER" id="PTHR31973:SF187">
    <property type="entry name" value="MUTATOR TRANSPOSASE MUDRA PROTEIN"/>
    <property type="match status" value="1"/>
</dbReference>
<name>A0AAP0RUX5_LIQFO</name>
<evidence type="ECO:0000313" key="2">
    <source>
        <dbReference type="Proteomes" id="UP001415857"/>
    </source>
</evidence>
<comment type="caution">
    <text evidence="1">The sequence shown here is derived from an EMBL/GenBank/DDBJ whole genome shotgun (WGS) entry which is preliminary data.</text>
</comment>
<reference evidence="1 2" key="1">
    <citation type="journal article" date="2024" name="Plant J.">
        <title>Genome sequences and population genomics reveal climatic adaptation and genomic divergence between two closely related sweetgum species.</title>
        <authorList>
            <person name="Xu W.Q."/>
            <person name="Ren C.Q."/>
            <person name="Zhang X.Y."/>
            <person name="Comes H.P."/>
            <person name="Liu X.H."/>
            <person name="Li Y.G."/>
            <person name="Kettle C.J."/>
            <person name="Jalonen R."/>
            <person name="Gaisberger H."/>
            <person name="Ma Y.Z."/>
            <person name="Qiu Y.X."/>
        </authorList>
    </citation>
    <scope>NUCLEOTIDE SEQUENCE [LARGE SCALE GENOMIC DNA]</scope>
    <source>
        <strain evidence="1">Hangzhou</strain>
    </source>
</reference>
<evidence type="ECO:0008006" key="3">
    <source>
        <dbReference type="Google" id="ProtNLM"/>
    </source>
</evidence>
<gene>
    <name evidence="1" type="ORF">L1049_023709</name>
</gene>
<evidence type="ECO:0000313" key="1">
    <source>
        <dbReference type="EMBL" id="KAK9284534.1"/>
    </source>
</evidence>
<accession>A0AAP0RUX5</accession>